<dbReference type="EMBL" id="RKLT01000001">
    <property type="protein sequence ID" value="MBX0294273.1"/>
    <property type="molecule type" value="Genomic_DNA"/>
</dbReference>
<evidence type="ECO:0000256" key="1">
    <source>
        <dbReference type="SAM" id="MobiDB-lite"/>
    </source>
</evidence>
<accession>A0AAW4P930</accession>
<evidence type="ECO:0008006" key="4">
    <source>
        <dbReference type="Google" id="ProtNLM"/>
    </source>
</evidence>
<evidence type="ECO:0000313" key="2">
    <source>
        <dbReference type="EMBL" id="MBX0294273.1"/>
    </source>
</evidence>
<gene>
    <name evidence="2" type="ORF">EGH23_05170</name>
</gene>
<proteinExistence type="predicted"/>
<reference evidence="2 3" key="1">
    <citation type="submission" date="2021-06" db="EMBL/GenBank/DDBJ databases">
        <title>Halomicroarcula sp. a new haloarchaeum isolated from saline soil.</title>
        <authorList>
            <person name="Duran-Viseras A."/>
            <person name="Sanchez-Porro C."/>
            <person name="Ventosa A."/>
        </authorList>
    </citation>
    <scope>NUCLEOTIDE SEQUENCE [LARGE SCALE GENOMIC DNA]</scope>
    <source>
        <strain evidence="2 3">F27</strain>
    </source>
</reference>
<sequence>MARPSDDDHRDRTATDAVDGEPARRESEGGQNADDTDSTVSKGEPVAGDDETMSVPCLDPSCDGDATTRCYDSNVEQRVAFCDDHIDEWLAKSHITEIDDD</sequence>
<feature type="compositionally biased region" description="Basic and acidic residues" evidence="1">
    <location>
        <begin position="1"/>
        <end position="14"/>
    </location>
</feature>
<dbReference type="RefSeq" id="WP_220578937.1">
    <property type="nucleotide sequence ID" value="NZ_RKLT01000001.1"/>
</dbReference>
<evidence type="ECO:0000313" key="3">
    <source>
        <dbReference type="Proteomes" id="UP001430455"/>
    </source>
</evidence>
<protein>
    <recommendedName>
        <fullName evidence="4">Small CPxCG-related zinc finger protein</fullName>
    </recommendedName>
</protein>
<organism evidence="2 3">
    <name type="scientific">Haloarcula nitratireducens</name>
    <dbReference type="NCBI Taxonomy" id="2487749"/>
    <lineage>
        <taxon>Archaea</taxon>
        <taxon>Methanobacteriati</taxon>
        <taxon>Methanobacteriota</taxon>
        <taxon>Stenosarchaea group</taxon>
        <taxon>Halobacteria</taxon>
        <taxon>Halobacteriales</taxon>
        <taxon>Haloarculaceae</taxon>
        <taxon>Haloarcula</taxon>
    </lineage>
</organism>
<name>A0AAW4P930_9EURY</name>
<keyword evidence="3" id="KW-1185">Reference proteome</keyword>
<comment type="caution">
    <text evidence="2">The sequence shown here is derived from an EMBL/GenBank/DDBJ whole genome shotgun (WGS) entry which is preliminary data.</text>
</comment>
<feature type="region of interest" description="Disordered" evidence="1">
    <location>
        <begin position="1"/>
        <end position="57"/>
    </location>
</feature>
<dbReference type="AlphaFoldDB" id="A0AAW4P930"/>
<dbReference type="Proteomes" id="UP001430455">
    <property type="component" value="Unassembled WGS sequence"/>
</dbReference>